<gene>
    <name evidence="3" type="ORF">H7344_12460</name>
</gene>
<comment type="caution">
    <text evidence="3">The sequence shown here is derived from an EMBL/GenBank/DDBJ whole genome shotgun (WGS) entry which is preliminary data.</text>
</comment>
<accession>A0ABR6U9Q4</accession>
<keyword evidence="2" id="KW-0812">Transmembrane</keyword>
<name>A0ABR6U9Q4_9ACTN</name>
<organism evidence="3 4">
    <name type="scientific">Nocardioides deserti</name>
    <dbReference type="NCBI Taxonomy" id="1588644"/>
    <lineage>
        <taxon>Bacteria</taxon>
        <taxon>Bacillati</taxon>
        <taxon>Actinomycetota</taxon>
        <taxon>Actinomycetes</taxon>
        <taxon>Propionibacteriales</taxon>
        <taxon>Nocardioidaceae</taxon>
        <taxon>Nocardioides</taxon>
    </lineage>
</organism>
<sequence>MSTLDDLRETLLAHREDVDDTGAHLRSAAVHQRVRAVRRRRTAVASVAAVVVLVGGVAGVSGLRLDPTPDVAGPVVLGLDVPQELRLDGFPYELVDADGVAPGERVDLPDDQEQRAVTLVARDLGEGTATLLADGEPVARVLDDGLSAPSLVHGPARLQVRLDGADESTRVSVALYAATGGLAPGVTDGTAVFRDEVAGEPLLAGAFSEPGVAEVELSVTGALGDLRFTDHCRGVGDDAVLHVEVDGEGWSSGGCDDGPDAGRGGTWAHTDDRPAEHTVRAWVTDGPDGPLVESADVVVGVAAYERRPAEVQALGEDVAEVVEHDGRRWELDEVRRQPEPGEPFTTQVEADEDVLLGLVSQGDRVHLRWSGGRDRGESTRYTGEGSVGPGTGVDTLLLAGERYDVAVLSDGDAPFRAAVLVYRPL</sequence>
<protein>
    <recommendedName>
        <fullName evidence="5">DUF4179 domain-containing protein</fullName>
    </recommendedName>
</protein>
<feature type="region of interest" description="Disordered" evidence="1">
    <location>
        <begin position="251"/>
        <end position="271"/>
    </location>
</feature>
<feature type="compositionally biased region" description="Gly residues" evidence="1">
    <location>
        <begin position="251"/>
        <end position="265"/>
    </location>
</feature>
<dbReference type="Proteomes" id="UP000604001">
    <property type="component" value="Unassembled WGS sequence"/>
</dbReference>
<keyword evidence="2" id="KW-1133">Transmembrane helix</keyword>
<reference evidence="3 4" key="1">
    <citation type="submission" date="2020-08" db="EMBL/GenBank/DDBJ databases">
        <title>novel species in genus Nocardioides.</title>
        <authorList>
            <person name="Zhang G."/>
        </authorList>
    </citation>
    <scope>NUCLEOTIDE SEQUENCE [LARGE SCALE GENOMIC DNA]</scope>
    <source>
        <strain evidence="3 4">SC8A-24</strain>
    </source>
</reference>
<keyword evidence="4" id="KW-1185">Reference proteome</keyword>
<proteinExistence type="predicted"/>
<feature type="transmembrane region" description="Helical" evidence="2">
    <location>
        <begin position="43"/>
        <end position="63"/>
    </location>
</feature>
<dbReference type="RefSeq" id="WP_186346352.1">
    <property type="nucleotide sequence ID" value="NZ_BMMR01000004.1"/>
</dbReference>
<evidence type="ECO:0000256" key="2">
    <source>
        <dbReference type="SAM" id="Phobius"/>
    </source>
</evidence>
<evidence type="ECO:0000313" key="4">
    <source>
        <dbReference type="Proteomes" id="UP000604001"/>
    </source>
</evidence>
<dbReference type="EMBL" id="JACMYC010000006">
    <property type="protein sequence ID" value="MBC2961108.1"/>
    <property type="molecule type" value="Genomic_DNA"/>
</dbReference>
<evidence type="ECO:0000313" key="3">
    <source>
        <dbReference type="EMBL" id="MBC2961108.1"/>
    </source>
</evidence>
<keyword evidence="2" id="KW-0472">Membrane</keyword>
<evidence type="ECO:0000256" key="1">
    <source>
        <dbReference type="SAM" id="MobiDB-lite"/>
    </source>
</evidence>
<evidence type="ECO:0008006" key="5">
    <source>
        <dbReference type="Google" id="ProtNLM"/>
    </source>
</evidence>